<keyword evidence="8" id="KW-0732">Signal</keyword>
<dbReference type="EMBL" id="JAAMPC010000002">
    <property type="protein sequence ID" value="KAG2328190.1"/>
    <property type="molecule type" value="Genomic_DNA"/>
</dbReference>
<dbReference type="GO" id="GO:0005524">
    <property type="term" value="F:ATP binding"/>
    <property type="evidence" value="ECO:0007669"/>
    <property type="project" value="UniProtKB-KW"/>
</dbReference>
<keyword evidence="4" id="KW-0597">Phosphoprotein</keyword>
<dbReference type="PROSITE" id="PS00108">
    <property type="entry name" value="PROTEIN_KINASE_ST"/>
    <property type="match status" value="1"/>
</dbReference>
<dbReference type="InterPro" id="IPR051824">
    <property type="entry name" value="LRR_Rcpt-Like_S/T_Kinase"/>
</dbReference>
<comment type="catalytic activity">
    <reaction evidence="17">
        <text>L-threonyl-[protein] + ATP = O-phospho-L-threonyl-[protein] + ADP + H(+)</text>
        <dbReference type="Rhea" id="RHEA:46608"/>
        <dbReference type="Rhea" id="RHEA-COMP:11060"/>
        <dbReference type="Rhea" id="RHEA-COMP:11605"/>
        <dbReference type="ChEBI" id="CHEBI:15378"/>
        <dbReference type="ChEBI" id="CHEBI:30013"/>
        <dbReference type="ChEBI" id="CHEBI:30616"/>
        <dbReference type="ChEBI" id="CHEBI:61977"/>
        <dbReference type="ChEBI" id="CHEBI:456216"/>
        <dbReference type="EC" id="2.7.11.1"/>
    </reaction>
</comment>
<evidence type="ECO:0000256" key="9">
    <source>
        <dbReference type="ARBA" id="ARBA00022737"/>
    </source>
</evidence>
<dbReference type="InterPro" id="IPR011009">
    <property type="entry name" value="Kinase-like_dom_sf"/>
</dbReference>
<evidence type="ECO:0000256" key="12">
    <source>
        <dbReference type="ARBA" id="ARBA00022840"/>
    </source>
</evidence>
<dbReference type="Gene3D" id="1.10.510.10">
    <property type="entry name" value="Transferase(Phosphotransferase) domain 1"/>
    <property type="match status" value="1"/>
</dbReference>
<evidence type="ECO:0000313" key="23">
    <source>
        <dbReference type="Proteomes" id="UP000886595"/>
    </source>
</evidence>
<dbReference type="FunFam" id="1.10.510.10:FF:000044">
    <property type="entry name" value="Putative LRR receptor-like serine/threonine-protein kinase"/>
    <property type="match status" value="1"/>
</dbReference>
<dbReference type="PANTHER" id="PTHR48006">
    <property type="entry name" value="LEUCINE-RICH REPEAT-CONTAINING PROTEIN DDB_G0281931-RELATED"/>
    <property type="match status" value="1"/>
</dbReference>
<accession>A0A8X7WFA8</accession>
<dbReference type="FunFam" id="3.80.10.10:FF:000838">
    <property type="entry name" value="Probable LRR receptor-like serine/threonine-protein kinase At1g53440"/>
    <property type="match status" value="1"/>
</dbReference>
<evidence type="ECO:0000256" key="20">
    <source>
        <dbReference type="SAM" id="Phobius"/>
    </source>
</evidence>
<dbReference type="SUPFAM" id="SSF56112">
    <property type="entry name" value="Protein kinase-like (PK-like)"/>
    <property type="match status" value="1"/>
</dbReference>
<keyword evidence="9" id="KW-0677">Repeat</keyword>
<dbReference type="AlphaFoldDB" id="A0A8X7WFA8"/>
<dbReference type="Proteomes" id="UP000886595">
    <property type="component" value="Unassembled WGS sequence"/>
</dbReference>
<feature type="transmembrane region" description="Helical" evidence="20">
    <location>
        <begin position="477"/>
        <end position="498"/>
    </location>
</feature>
<keyword evidence="6" id="KW-0808">Transferase</keyword>
<keyword evidence="5" id="KW-0433">Leucine-rich repeat</keyword>
<evidence type="ECO:0000256" key="15">
    <source>
        <dbReference type="ARBA" id="ARBA00023170"/>
    </source>
</evidence>
<dbReference type="Pfam" id="PF00560">
    <property type="entry name" value="LRR_1"/>
    <property type="match status" value="3"/>
</dbReference>
<keyword evidence="11" id="KW-0418">Kinase</keyword>
<dbReference type="EC" id="2.7.11.1" evidence="2"/>
<evidence type="ECO:0000256" key="11">
    <source>
        <dbReference type="ARBA" id="ARBA00022777"/>
    </source>
</evidence>
<dbReference type="Pfam" id="PF11721">
    <property type="entry name" value="Malectin"/>
    <property type="match status" value="1"/>
</dbReference>
<keyword evidence="12" id="KW-0067">ATP-binding</keyword>
<evidence type="ECO:0000256" key="7">
    <source>
        <dbReference type="ARBA" id="ARBA00022692"/>
    </source>
</evidence>
<feature type="compositionally biased region" description="Basic and acidic residues" evidence="19">
    <location>
        <begin position="897"/>
        <end position="908"/>
    </location>
</feature>
<evidence type="ECO:0000256" key="16">
    <source>
        <dbReference type="ARBA" id="ARBA00023180"/>
    </source>
</evidence>
<dbReference type="InterPro" id="IPR008271">
    <property type="entry name" value="Ser/Thr_kinase_AS"/>
</dbReference>
<sequence length="908" mass="100250">MFDLVLQFKHCGRSSTKLQHRSVNIERTSCSDRNSNFTSGEGNRTIICDCTVNSTCHVTRIFLKSLSLPGIFPPEFGNLTRLLEIDLSRNYLNGTIPTTLSRTPLEILSVTGNRLSGPIPPQLGDVTTLTNLNLESNLLSGEIPSSFGRLTSLNSLLLSANNFTGQLPESLINLKNLTNFRIDGNSLSGRIPEFIGNWTQLDRLDLQGTSMSGPIPASFSNLQNLTQLRITDLNGQAFDFPDLRNMTNIERLDLSSNFLTGPIPDTFRDLDYNFMFLSNNSLSGQLPQFILDSKDSVDLSYNNFTQAPSLSCSMPDINLVSSYPSETANSVQWCLRRDLPCPTEAKHSSLFINCGGEAVEVGKDTYEEDLNNKGASIFMTVNDRWGYSSSGTWIGDDTGNLLVKDFNIAERAGGVGKPFTLQIDRVQVNGSTLEIHLLWSGKGTNVLPQRGVYGPLISAITITPNYKVDDGKPLSNGAVAGIVVAACAVFALLVLLILRLTGYLGRKEEDDNEELRGLDLQTGSFTLKQIKRATNNFDPENKIGEGGFGPVYKGVLADGTTIAVKQLSSKSKQGNREFVTEIGMISALQHPNLVKLYGCCIEGKELLLVYEYLENNSLARALFGSEKQRLHLDWVTRNKICIGIAKGLAYLHEESRLKIVHRDIKATNVLLDQSLNAKISDFGLAKLDEEENTHISTRIAGTIGYMAPEYAMRGYLTDKADVYSFGVVCLEIVSGKSNTNYRPKEEFVYLLDWAYVLQEQGNLLELVDMDLGTNFSKKEAKRMLNIALLCTNPSPTLRPPMSSVVSMLEGKIKVEPPLVKREADPSVAAAMRFRAFELLSQDSESQASTFERDREQKSSSSMDGPWVDSSFSGQAKDVVNTKQEEKEEECSSSSSRKLLDDLTEVKVE</sequence>
<evidence type="ECO:0000256" key="8">
    <source>
        <dbReference type="ARBA" id="ARBA00022729"/>
    </source>
</evidence>
<evidence type="ECO:0000256" key="5">
    <source>
        <dbReference type="ARBA" id="ARBA00022614"/>
    </source>
</evidence>
<evidence type="ECO:0000256" key="17">
    <source>
        <dbReference type="ARBA" id="ARBA00047899"/>
    </source>
</evidence>
<evidence type="ECO:0000313" key="22">
    <source>
        <dbReference type="EMBL" id="KAG2328190.1"/>
    </source>
</evidence>
<dbReference type="InterPro" id="IPR021720">
    <property type="entry name" value="Malectin_dom"/>
</dbReference>
<feature type="domain" description="Protein kinase" evidence="21">
    <location>
        <begin position="537"/>
        <end position="818"/>
    </location>
</feature>
<dbReference type="CDD" id="cd14066">
    <property type="entry name" value="STKc_IRAK"/>
    <property type="match status" value="1"/>
</dbReference>
<keyword evidence="7 20" id="KW-0812">Transmembrane</keyword>
<dbReference type="InterPro" id="IPR001245">
    <property type="entry name" value="Ser-Thr/Tyr_kinase_cat_dom"/>
</dbReference>
<keyword evidence="15" id="KW-0675">Receptor</keyword>
<dbReference type="Gene3D" id="3.30.200.20">
    <property type="entry name" value="Phosphorylase Kinase, domain 1"/>
    <property type="match status" value="1"/>
</dbReference>
<protein>
    <recommendedName>
        <fullName evidence="2">non-specific serine/threonine protein kinase</fullName>
        <ecNumber evidence="2">2.7.11.1</ecNumber>
    </recommendedName>
</protein>
<evidence type="ECO:0000256" key="14">
    <source>
        <dbReference type="ARBA" id="ARBA00023136"/>
    </source>
</evidence>
<evidence type="ECO:0000256" key="13">
    <source>
        <dbReference type="ARBA" id="ARBA00022989"/>
    </source>
</evidence>
<reference evidence="22 23" key="1">
    <citation type="submission" date="2020-02" db="EMBL/GenBank/DDBJ databases">
        <authorList>
            <person name="Ma Q."/>
            <person name="Huang Y."/>
            <person name="Song X."/>
            <person name="Pei D."/>
        </authorList>
    </citation>
    <scope>NUCLEOTIDE SEQUENCE [LARGE SCALE GENOMIC DNA]</scope>
    <source>
        <strain evidence="22">Sxm20200214</strain>
        <tissue evidence="22">Leaf</tissue>
    </source>
</reference>
<dbReference type="InterPro" id="IPR032675">
    <property type="entry name" value="LRR_dom_sf"/>
</dbReference>
<dbReference type="GO" id="GO:0016020">
    <property type="term" value="C:membrane"/>
    <property type="evidence" value="ECO:0007669"/>
    <property type="project" value="UniProtKB-SubCell"/>
</dbReference>
<dbReference type="SUPFAM" id="SSF52058">
    <property type="entry name" value="L domain-like"/>
    <property type="match status" value="1"/>
</dbReference>
<evidence type="ECO:0000256" key="18">
    <source>
        <dbReference type="ARBA" id="ARBA00048679"/>
    </source>
</evidence>
<dbReference type="InterPro" id="IPR000719">
    <property type="entry name" value="Prot_kinase_dom"/>
</dbReference>
<proteinExistence type="predicted"/>
<dbReference type="SMART" id="SM00220">
    <property type="entry name" value="S_TKc"/>
    <property type="match status" value="1"/>
</dbReference>
<keyword evidence="3" id="KW-0723">Serine/threonine-protein kinase</keyword>
<dbReference type="PANTHER" id="PTHR48006:SF60">
    <property type="entry name" value="PROTEIN KINASE DOMAIN-CONTAINING PROTEIN"/>
    <property type="match status" value="1"/>
</dbReference>
<dbReference type="Pfam" id="PF07714">
    <property type="entry name" value="PK_Tyr_Ser-Thr"/>
    <property type="match status" value="1"/>
</dbReference>
<comment type="caution">
    <text evidence="22">The sequence shown here is derived from an EMBL/GenBank/DDBJ whole genome shotgun (WGS) entry which is preliminary data.</text>
</comment>
<keyword evidence="14 20" id="KW-0472">Membrane</keyword>
<dbReference type="FunFam" id="3.30.200.20:FF:000217">
    <property type="entry name" value="probable LRR receptor-like serine/threonine-protein kinase At1g53430"/>
    <property type="match status" value="1"/>
</dbReference>
<comment type="catalytic activity">
    <reaction evidence="18">
        <text>L-seryl-[protein] + ATP = O-phospho-L-seryl-[protein] + ADP + H(+)</text>
        <dbReference type="Rhea" id="RHEA:17989"/>
        <dbReference type="Rhea" id="RHEA-COMP:9863"/>
        <dbReference type="Rhea" id="RHEA-COMP:11604"/>
        <dbReference type="ChEBI" id="CHEBI:15378"/>
        <dbReference type="ChEBI" id="CHEBI:29999"/>
        <dbReference type="ChEBI" id="CHEBI:30616"/>
        <dbReference type="ChEBI" id="CHEBI:83421"/>
        <dbReference type="ChEBI" id="CHEBI:456216"/>
        <dbReference type="EC" id="2.7.11.1"/>
    </reaction>
</comment>
<dbReference type="InterPro" id="IPR001611">
    <property type="entry name" value="Leu-rich_rpt"/>
</dbReference>
<keyword evidence="13 20" id="KW-1133">Transmembrane helix</keyword>
<name>A0A8X7WFA8_BRACI</name>
<dbReference type="FunFam" id="3.80.10.10:FF:000433">
    <property type="entry name" value="Putative LRR receptor-like serine/threonine-protein kinase isoform A"/>
    <property type="match status" value="1"/>
</dbReference>
<keyword evidence="16" id="KW-0325">Glycoprotein</keyword>
<evidence type="ECO:0000256" key="6">
    <source>
        <dbReference type="ARBA" id="ARBA00022679"/>
    </source>
</evidence>
<evidence type="ECO:0000259" key="21">
    <source>
        <dbReference type="PROSITE" id="PS50011"/>
    </source>
</evidence>
<dbReference type="PROSITE" id="PS50011">
    <property type="entry name" value="PROTEIN_KINASE_DOM"/>
    <property type="match status" value="1"/>
</dbReference>
<gene>
    <name evidence="22" type="ORF">Bca52824_010918</name>
</gene>
<keyword evidence="10" id="KW-0547">Nucleotide-binding</keyword>
<evidence type="ECO:0000256" key="1">
    <source>
        <dbReference type="ARBA" id="ARBA00004479"/>
    </source>
</evidence>
<dbReference type="OrthoDB" id="4062651at2759"/>
<evidence type="ECO:0000256" key="4">
    <source>
        <dbReference type="ARBA" id="ARBA00022553"/>
    </source>
</evidence>
<feature type="region of interest" description="Disordered" evidence="19">
    <location>
        <begin position="844"/>
        <end position="908"/>
    </location>
</feature>
<dbReference type="Gene3D" id="3.80.10.10">
    <property type="entry name" value="Ribonuclease Inhibitor"/>
    <property type="match status" value="2"/>
</dbReference>
<keyword evidence="23" id="KW-1185">Reference proteome</keyword>
<organism evidence="22 23">
    <name type="scientific">Brassica carinata</name>
    <name type="common">Ethiopian mustard</name>
    <name type="synonym">Abyssinian cabbage</name>
    <dbReference type="NCBI Taxonomy" id="52824"/>
    <lineage>
        <taxon>Eukaryota</taxon>
        <taxon>Viridiplantae</taxon>
        <taxon>Streptophyta</taxon>
        <taxon>Embryophyta</taxon>
        <taxon>Tracheophyta</taxon>
        <taxon>Spermatophyta</taxon>
        <taxon>Magnoliopsida</taxon>
        <taxon>eudicotyledons</taxon>
        <taxon>Gunneridae</taxon>
        <taxon>Pentapetalae</taxon>
        <taxon>rosids</taxon>
        <taxon>malvids</taxon>
        <taxon>Brassicales</taxon>
        <taxon>Brassicaceae</taxon>
        <taxon>Brassiceae</taxon>
        <taxon>Brassica</taxon>
    </lineage>
</organism>
<evidence type="ECO:0000256" key="3">
    <source>
        <dbReference type="ARBA" id="ARBA00022527"/>
    </source>
</evidence>
<comment type="subcellular location">
    <subcellularLocation>
        <location evidence="1">Membrane</location>
        <topology evidence="1">Single-pass type I membrane protein</topology>
    </subcellularLocation>
</comment>
<evidence type="ECO:0000256" key="19">
    <source>
        <dbReference type="SAM" id="MobiDB-lite"/>
    </source>
</evidence>
<dbReference type="GO" id="GO:0004674">
    <property type="term" value="F:protein serine/threonine kinase activity"/>
    <property type="evidence" value="ECO:0007669"/>
    <property type="project" value="UniProtKB-KW"/>
</dbReference>
<evidence type="ECO:0000256" key="10">
    <source>
        <dbReference type="ARBA" id="ARBA00022741"/>
    </source>
</evidence>
<evidence type="ECO:0000256" key="2">
    <source>
        <dbReference type="ARBA" id="ARBA00012513"/>
    </source>
</evidence>